<comment type="caution">
    <text evidence="1">The sequence shown here is derived from an EMBL/GenBank/DDBJ whole genome shotgun (WGS) entry which is preliminary data.</text>
</comment>
<sequence>MDCSLSSSGSEVGACT</sequence>
<dbReference type="EMBL" id="LXQA010777343">
    <property type="protein sequence ID" value="MCI70507.1"/>
    <property type="molecule type" value="Genomic_DNA"/>
</dbReference>
<keyword evidence="2" id="KW-1185">Reference proteome</keyword>
<reference evidence="1 2" key="1">
    <citation type="journal article" date="2018" name="Front. Plant Sci.">
        <title>Red Clover (Trifolium pratense) and Zigzag Clover (T. medium) - A Picture of Genomic Similarities and Differences.</title>
        <authorList>
            <person name="Dluhosova J."/>
            <person name="Istvanek J."/>
            <person name="Nedelnik J."/>
            <person name="Repkova J."/>
        </authorList>
    </citation>
    <scope>NUCLEOTIDE SEQUENCE [LARGE SCALE GENOMIC DNA]</scope>
    <source>
        <strain evidence="2">cv. 10/8</strain>
        <tissue evidence="1">Leaf</tissue>
    </source>
</reference>
<accession>A0A392UCD4</accession>
<evidence type="ECO:0000313" key="2">
    <source>
        <dbReference type="Proteomes" id="UP000265520"/>
    </source>
</evidence>
<protein>
    <submittedName>
        <fullName evidence="1">Uncharacterized protein</fullName>
    </submittedName>
</protein>
<dbReference type="Proteomes" id="UP000265520">
    <property type="component" value="Unassembled WGS sequence"/>
</dbReference>
<feature type="non-terminal residue" evidence="1">
    <location>
        <position position="16"/>
    </location>
</feature>
<proteinExistence type="predicted"/>
<name>A0A392UCD4_9FABA</name>
<dbReference type="AlphaFoldDB" id="A0A392UCD4"/>
<organism evidence="1 2">
    <name type="scientific">Trifolium medium</name>
    <dbReference type="NCBI Taxonomy" id="97028"/>
    <lineage>
        <taxon>Eukaryota</taxon>
        <taxon>Viridiplantae</taxon>
        <taxon>Streptophyta</taxon>
        <taxon>Embryophyta</taxon>
        <taxon>Tracheophyta</taxon>
        <taxon>Spermatophyta</taxon>
        <taxon>Magnoliopsida</taxon>
        <taxon>eudicotyledons</taxon>
        <taxon>Gunneridae</taxon>
        <taxon>Pentapetalae</taxon>
        <taxon>rosids</taxon>
        <taxon>fabids</taxon>
        <taxon>Fabales</taxon>
        <taxon>Fabaceae</taxon>
        <taxon>Papilionoideae</taxon>
        <taxon>50 kb inversion clade</taxon>
        <taxon>NPAAA clade</taxon>
        <taxon>Hologalegina</taxon>
        <taxon>IRL clade</taxon>
        <taxon>Trifolieae</taxon>
        <taxon>Trifolium</taxon>
    </lineage>
</organism>
<evidence type="ECO:0000313" key="1">
    <source>
        <dbReference type="EMBL" id="MCI70507.1"/>
    </source>
</evidence>